<protein>
    <submittedName>
        <fullName evidence="2">Uncharacterized protein</fullName>
    </submittedName>
</protein>
<accession>A0A8S9RUD0</accession>
<reference evidence="2" key="1">
    <citation type="submission" date="2019-12" db="EMBL/GenBank/DDBJ databases">
        <title>Genome sequencing and annotation of Brassica cretica.</title>
        <authorList>
            <person name="Studholme D.J."/>
            <person name="Sarris P."/>
        </authorList>
    </citation>
    <scope>NUCLEOTIDE SEQUENCE</scope>
    <source>
        <strain evidence="2">PFS-109/04</strain>
        <tissue evidence="2">Leaf</tissue>
    </source>
</reference>
<dbReference type="EMBL" id="QGKX02000088">
    <property type="protein sequence ID" value="KAF3584370.1"/>
    <property type="molecule type" value="Genomic_DNA"/>
</dbReference>
<evidence type="ECO:0000313" key="2">
    <source>
        <dbReference type="EMBL" id="KAF3584370.1"/>
    </source>
</evidence>
<evidence type="ECO:0000313" key="3">
    <source>
        <dbReference type="Proteomes" id="UP000712600"/>
    </source>
</evidence>
<evidence type="ECO:0000256" key="1">
    <source>
        <dbReference type="SAM" id="MobiDB-lite"/>
    </source>
</evidence>
<comment type="caution">
    <text evidence="2">The sequence shown here is derived from an EMBL/GenBank/DDBJ whole genome shotgun (WGS) entry which is preliminary data.</text>
</comment>
<name>A0A8S9RUD0_BRACR</name>
<proteinExistence type="predicted"/>
<feature type="region of interest" description="Disordered" evidence="1">
    <location>
        <begin position="157"/>
        <end position="183"/>
    </location>
</feature>
<dbReference type="AlphaFoldDB" id="A0A8S9RUD0"/>
<feature type="region of interest" description="Disordered" evidence="1">
    <location>
        <begin position="73"/>
        <end position="104"/>
    </location>
</feature>
<gene>
    <name evidence="2" type="ORF">F2Q69_00029116</name>
</gene>
<organism evidence="2 3">
    <name type="scientific">Brassica cretica</name>
    <name type="common">Mustard</name>
    <dbReference type="NCBI Taxonomy" id="69181"/>
    <lineage>
        <taxon>Eukaryota</taxon>
        <taxon>Viridiplantae</taxon>
        <taxon>Streptophyta</taxon>
        <taxon>Embryophyta</taxon>
        <taxon>Tracheophyta</taxon>
        <taxon>Spermatophyta</taxon>
        <taxon>Magnoliopsida</taxon>
        <taxon>eudicotyledons</taxon>
        <taxon>Gunneridae</taxon>
        <taxon>Pentapetalae</taxon>
        <taxon>rosids</taxon>
        <taxon>malvids</taxon>
        <taxon>Brassicales</taxon>
        <taxon>Brassicaceae</taxon>
        <taxon>Brassiceae</taxon>
        <taxon>Brassica</taxon>
    </lineage>
</organism>
<sequence length="199" mass="23176">MVNNLRLDKRQRYQLSATRLAKLRRCRSRKMPRCHLRGQYRDNPEGGITTQIGGGGGGLYFLLRLHHVEDMLKQDSKRQSTSTPASFRRLEEQESRYSTEQGSEKLVTEDIETYAPERASPQDPRRIKLQNEDMRHTLKLAEKETLGDPAANKRNQLLTAAPEVTKTPMSPPVENRRRTRREPVEIQRNQYIRVGKRVR</sequence>
<dbReference type="Proteomes" id="UP000712600">
    <property type="component" value="Unassembled WGS sequence"/>
</dbReference>
<feature type="compositionally biased region" description="Basic and acidic residues" evidence="1">
    <location>
        <begin position="88"/>
        <end position="104"/>
    </location>
</feature>